<dbReference type="Pfam" id="PF13927">
    <property type="entry name" value="Ig_3"/>
    <property type="match status" value="1"/>
</dbReference>
<organism evidence="3 4">
    <name type="scientific">Sulfidibacter corallicola</name>
    <dbReference type="NCBI Taxonomy" id="2818388"/>
    <lineage>
        <taxon>Bacteria</taxon>
        <taxon>Pseudomonadati</taxon>
        <taxon>Acidobacteriota</taxon>
        <taxon>Holophagae</taxon>
        <taxon>Acanthopleuribacterales</taxon>
        <taxon>Acanthopleuribacteraceae</taxon>
        <taxon>Sulfidibacter</taxon>
    </lineage>
</organism>
<evidence type="ECO:0000313" key="4">
    <source>
        <dbReference type="Proteomes" id="UP000663929"/>
    </source>
</evidence>
<keyword evidence="4" id="KW-1185">Reference proteome</keyword>
<dbReference type="SMART" id="SM00409">
    <property type="entry name" value="IG"/>
    <property type="match status" value="5"/>
</dbReference>
<sequence>MGFQGFLRMSSLSLFMWTSGLFLSAQTDANLDNVRSPLGINLNYLTYWSHEWTLIDVMKTSGGWFTQTWSDWDTGEQAHLDLDPHGWPRSLPADNDNSVRYRWVGALFQANQGGTYPGGRYVVLYDGEGTLEFQGDAIKNQALSSPGRDIIDVTPSDGGFIMRITATDPNGNGNYMRNIRVIVPGGICNGDPFAFHATASTCDGTFTPFEDIYESQRFHPVFLQDLRKFRVLRFMIFMQMNNNDVKTWADRTELEDVRWSSWEMGPPPELTIELANMLGADPWVNMPHQADDDYIRQFAALARANLRDDLKIYVEYSNEVWNGAFLQGNWVQAQGEALFSNSNADGFSKRLNWHGKRTSEVAAIWKDEWGTQRDRVVAVAGGFHEAVTVSEIILDCPLWAEMNGGTPCHENIDALAIAPYIGGYLGVEGHQSRVETWLNEADGGLNTLFREFTEGGPLYDPTHFPEWARAPEHGALASAYEHMSTLSAVCQQRNIDMIGYESGQHLVGVGPVFSHLGIRDLFHRANRDPRMGDLYGPYFREWFARGGKVICHFSYVEPQGQFGSFGSKFHQTQQDSPKFNALIDFIDNNPCDWEDCERPVLDLAIQQQPAPQSLCPGQNATFSVVAIGTDRQYQWYRNGSPISGATSETLVLTNPGQGDLGSYHCRVYNDFQEVLSETAQLNIAQTVSIDIQPVGEVLCSGDATTLSVSAGGSAPTYQWYRNGAAIQGATAADLNLTNTSVASSGTYHCVVANDCGSVTSNQVAVTVFNAVAISGQPTSIERCSGGSYIFQVNATGSSLGYQWRKNGQPIPSATGATYVLGNLAVADSGTFDCVVSNGCSAATSATHTLSVMDGTLSIETATGGGAFCVGDGTTLQVGASGADLRYQWLKNDVALSGATANQLVLDGLDSLDQANYTCQVSNDCGSVTSNAIAVQVSQLGIRHTSRHTVQGLAPLRLTAESNCGGTLEWYRDNLLVGNGSSLQLGEVLTETTVFRIRATHNGDEESVNFVVLVHPETRDPNGDGSNSMADLHFAAAQWGQVDPTLDADGDRTVSVTDLMYIHTGE</sequence>
<dbReference type="PANTHER" id="PTHR46013">
    <property type="entry name" value="VASCULAR CELL ADHESION MOLECULE 1"/>
    <property type="match status" value="1"/>
</dbReference>
<dbReference type="InterPro" id="IPR007110">
    <property type="entry name" value="Ig-like_dom"/>
</dbReference>
<evidence type="ECO:0000259" key="2">
    <source>
        <dbReference type="PROSITE" id="PS50835"/>
    </source>
</evidence>
<gene>
    <name evidence="3" type="ORF">J3U87_01955</name>
</gene>
<accession>A0A8A4TQD7</accession>
<dbReference type="PANTHER" id="PTHR46013:SF4">
    <property type="entry name" value="B-CELL RECEPTOR CD22-RELATED"/>
    <property type="match status" value="1"/>
</dbReference>
<feature type="domain" description="Ig-like" evidence="2">
    <location>
        <begin position="599"/>
        <end position="682"/>
    </location>
</feature>
<protein>
    <submittedName>
        <fullName evidence="3">Immunoglobulin domain-containing protein</fullName>
    </submittedName>
</protein>
<dbReference type="RefSeq" id="WP_237381338.1">
    <property type="nucleotide sequence ID" value="NZ_CP071793.1"/>
</dbReference>
<feature type="domain" description="Ig-like" evidence="2">
    <location>
        <begin position="868"/>
        <end position="937"/>
    </location>
</feature>
<dbReference type="Proteomes" id="UP000663929">
    <property type="component" value="Chromosome"/>
</dbReference>
<feature type="domain" description="Ig-like" evidence="2">
    <location>
        <begin position="775"/>
        <end position="850"/>
    </location>
</feature>
<dbReference type="InterPro" id="IPR018247">
    <property type="entry name" value="EF_Hand_1_Ca_BS"/>
</dbReference>
<dbReference type="PROSITE" id="PS00018">
    <property type="entry name" value="EF_HAND_1"/>
    <property type="match status" value="1"/>
</dbReference>
<keyword evidence="1" id="KW-0732">Signal</keyword>
<evidence type="ECO:0000256" key="1">
    <source>
        <dbReference type="SAM" id="SignalP"/>
    </source>
</evidence>
<dbReference type="Gene3D" id="2.60.40.10">
    <property type="entry name" value="Immunoglobulins"/>
    <property type="match status" value="4"/>
</dbReference>
<dbReference type="InterPro" id="IPR013783">
    <property type="entry name" value="Ig-like_fold"/>
</dbReference>
<feature type="signal peptide" evidence="1">
    <location>
        <begin position="1"/>
        <end position="25"/>
    </location>
</feature>
<dbReference type="PROSITE" id="PS50835">
    <property type="entry name" value="IG_LIKE"/>
    <property type="match status" value="4"/>
</dbReference>
<feature type="chain" id="PRO_5035242776" evidence="1">
    <location>
        <begin position="26"/>
        <end position="1065"/>
    </location>
</feature>
<dbReference type="InterPro" id="IPR036179">
    <property type="entry name" value="Ig-like_dom_sf"/>
</dbReference>
<reference evidence="3" key="1">
    <citation type="submission" date="2021-03" db="EMBL/GenBank/DDBJ databases">
        <title>Acanthopleuribacteraceae sp. M133.</title>
        <authorList>
            <person name="Wang G."/>
        </authorList>
    </citation>
    <scope>NUCLEOTIDE SEQUENCE</scope>
    <source>
        <strain evidence="3">M133</strain>
    </source>
</reference>
<proteinExistence type="predicted"/>
<dbReference type="EMBL" id="CP071793">
    <property type="protein sequence ID" value="QTD51208.1"/>
    <property type="molecule type" value="Genomic_DNA"/>
</dbReference>
<dbReference type="InterPro" id="IPR003599">
    <property type="entry name" value="Ig_sub"/>
</dbReference>
<evidence type="ECO:0000313" key="3">
    <source>
        <dbReference type="EMBL" id="QTD51208.1"/>
    </source>
</evidence>
<dbReference type="KEGG" id="scor:J3U87_01955"/>
<dbReference type="AlphaFoldDB" id="A0A8A4TQD7"/>
<name>A0A8A4TQD7_SULCO</name>
<feature type="domain" description="Ig-like" evidence="2">
    <location>
        <begin position="701"/>
        <end position="766"/>
    </location>
</feature>
<dbReference type="SUPFAM" id="SSF48726">
    <property type="entry name" value="Immunoglobulin"/>
    <property type="match status" value="3"/>
</dbReference>
<dbReference type="CDD" id="cd00096">
    <property type="entry name" value="Ig"/>
    <property type="match status" value="1"/>
</dbReference>